<proteinExistence type="predicted"/>
<feature type="active site" evidence="4">
    <location>
        <position position="43"/>
    </location>
</feature>
<dbReference type="GO" id="GO:0006935">
    <property type="term" value="P:chemotaxis"/>
    <property type="evidence" value="ECO:0007669"/>
    <property type="project" value="UniProtKB-UniRule"/>
</dbReference>
<evidence type="ECO:0000256" key="3">
    <source>
        <dbReference type="ARBA" id="ARBA00048267"/>
    </source>
</evidence>
<dbReference type="SUPFAM" id="SSF52738">
    <property type="entry name" value="Methylesterase CheB, C-terminal domain"/>
    <property type="match status" value="1"/>
</dbReference>
<name>A0A858RP14_9BACT</name>
<dbReference type="CDD" id="cd16433">
    <property type="entry name" value="CheB"/>
    <property type="match status" value="1"/>
</dbReference>
<organism evidence="6 7">
    <name type="scientific">Luteolibacter luteus</name>
    <dbReference type="NCBI Taxonomy" id="2728835"/>
    <lineage>
        <taxon>Bacteria</taxon>
        <taxon>Pseudomonadati</taxon>
        <taxon>Verrucomicrobiota</taxon>
        <taxon>Verrucomicrobiia</taxon>
        <taxon>Verrucomicrobiales</taxon>
        <taxon>Verrucomicrobiaceae</taxon>
        <taxon>Luteolibacter</taxon>
    </lineage>
</organism>
<dbReference type="EC" id="3.1.1.61" evidence="2"/>
<evidence type="ECO:0000256" key="2">
    <source>
        <dbReference type="ARBA" id="ARBA00039140"/>
    </source>
</evidence>
<dbReference type="AlphaFoldDB" id="A0A858RP14"/>
<dbReference type="PANTHER" id="PTHR42872">
    <property type="entry name" value="PROTEIN-GLUTAMATE METHYLESTERASE/PROTEIN-GLUTAMINE GLUTAMINASE"/>
    <property type="match status" value="1"/>
</dbReference>
<sequence length="194" mass="20039">MSEDQTDPAAVVIGASVGAIGALGTLLPELPADFPMPVLVVVHIPPEGRSSLPELFASRCALPVKEAEDKEEILPGTIYFAPANYHLLVEPDFRIALSNEEPVLFSRPAIDLLFESAADAYGTSLTGVILTGASSDGAHGLAAVAQSGGTALVQDPATAEGQVMPLAALDACPQARALGLPQISTFLRQLTPNS</sequence>
<dbReference type="PANTHER" id="PTHR42872:SF6">
    <property type="entry name" value="PROTEIN-GLUTAMATE METHYLESTERASE_PROTEIN-GLUTAMINE GLUTAMINASE"/>
    <property type="match status" value="1"/>
</dbReference>
<dbReference type="Proteomes" id="UP000501812">
    <property type="component" value="Chromosome"/>
</dbReference>
<keyword evidence="7" id="KW-1185">Reference proteome</keyword>
<dbReference type="InterPro" id="IPR000673">
    <property type="entry name" value="Sig_transdc_resp-reg_Me-estase"/>
</dbReference>
<gene>
    <name evidence="6" type="ORF">HHL09_24300</name>
</gene>
<accession>A0A858RP14</accession>
<reference evidence="6 7" key="1">
    <citation type="submission" date="2020-04" db="EMBL/GenBank/DDBJ databases">
        <title>Luteolibacter sp. G-1-1-1 isolated from soil.</title>
        <authorList>
            <person name="Dahal R.H."/>
        </authorList>
    </citation>
    <scope>NUCLEOTIDE SEQUENCE [LARGE SCALE GENOMIC DNA]</scope>
    <source>
        <strain evidence="6 7">G-1-1-1</strain>
    </source>
</reference>
<keyword evidence="4" id="KW-0145">Chemotaxis</keyword>
<dbReference type="KEGG" id="luo:HHL09_24300"/>
<protein>
    <recommendedName>
        <fullName evidence="2">protein-glutamate methylesterase</fullName>
        <ecNumber evidence="2">3.1.1.61</ecNumber>
    </recommendedName>
</protein>
<feature type="active site" evidence="4">
    <location>
        <position position="16"/>
    </location>
</feature>
<dbReference type="GO" id="GO:0008984">
    <property type="term" value="F:protein-glutamate methylesterase activity"/>
    <property type="evidence" value="ECO:0007669"/>
    <property type="project" value="UniProtKB-EC"/>
</dbReference>
<keyword evidence="1 4" id="KW-0378">Hydrolase</keyword>
<evidence type="ECO:0000256" key="1">
    <source>
        <dbReference type="ARBA" id="ARBA00022801"/>
    </source>
</evidence>
<evidence type="ECO:0000256" key="4">
    <source>
        <dbReference type="PROSITE-ProRule" id="PRU00050"/>
    </source>
</evidence>
<evidence type="ECO:0000259" key="5">
    <source>
        <dbReference type="PROSITE" id="PS50122"/>
    </source>
</evidence>
<comment type="catalytic activity">
    <reaction evidence="3">
        <text>[protein]-L-glutamate 5-O-methyl ester + H2O = L-glutamyl-[protein] + methanol + H(+)</text>
        <dbReference type="Rhea" id="RHEA:23236"/>
        <dbReference type="Rhea" id="RHEA-COMP:10208"/>
        <dbReference type="Rhea" id="RHEA-COMP:10311"/>
        <dbReference type="ChEBI" id="CHEBI:15377"/>
        <dbReference type="ChEBI" id="CHEBI:15378"/>
        <dbReference type="ChEBI" id="CHEBI:17790"/>
        <dbReference type="ChEBI" id="CHEBI:29973"/>
        <dbReference type="ChEBI" id="CHEBI:82795"/>
        <dbReference type="EC" id="3.1.1.61"/>
    </reaction>
</comment>
<dbReference type="InterPro" id="IPR035909">
    <property type="entry name" value="CheB_C"/>
</dbReference>
<dbReference type="EMBL" id="CP051774">
    <property type="protein sequence ID" value="QJE98767.1"/>
    <property type="molecule type" value="Genomic_DNA"/>
</dbReference>
<dbReference type="RefSeq" id="WP_169457254.1">
    <property type="nucleotide sequence ID" value="NZ_CP051774.1"/>
</dbReference>
<dbReference type="GO" id="GO:0005737">
    <property type="term" value="C:cytoplasm"/>
    <property type="evidence" value="ECO:0007669"/>
    <property type="project" value="InterPro"/>
</dbReference>
<dbReference type="Pfam" id="PF01339">
    <property type="entry name" value="CheB_methylest"/>
    <property type="match status" value="1"/>
</dbReference>
<feature type="active site" evidence="4">
    <location>
        <position position="136"/>
    </location>
</feature>
<dbReference type="GO" id="GO:0000156">
    <property type="term" value="F:phosphorelay response regulator activity"/>
    <property type="evidence" value="ECO:0007669"/>
    <property type="project" value="InterPro"/>
</dbReference>
<dbReference type="Gene3D" id="3.40.50.180">
    <property type="entry name" value="Methylesterase CheB, C-terminal domain"/>
    <property type="match status" value="1"/>
</dbReference>
<evidence type="ECO:0000313" key="7">
    <source>
        <dbReference type="Proteomes" id="UP000501812"/>
    </source>
</evidence>
<feature type="domain" description="CheB-type methylesterase" evidence="5">
    <location>
        <begin position="4"/>
        <end position="194"/>
    </location>
</feature>
<evidence type="ECO:0000313" key="6">
    <source>
        <dbReference type="EMBL" id="QJE98767.1"/>
    </source>
</evidence>
<dbReference type="PROSITE" id="PS50122">
    <property type="entry name" value="CHEB"/>
    <property type="match status" value="1"/>
</dbReference>